<keyword evidence="3" id="KW-1185">Reference proteome</keyword>
<feature type="region of interest" description="Disordered" evidence="1">
    <location>
        <begin position="145"/>
        <end position="186"/>
    </location>
</feature>
<evidence type="ECO:0000256" key="1">
    <source>
        <dbReference type="SAM" id="MobiDB-lite"/>
    </source>
</evidence>
<comment type="caution">
    <text evidence="2">The sequence shown here is derived from an EMBL/GenBank/DDBJ whole genome shotgun (WGS) entry which is preliminary data.</text>
</comment>
<feature type="compositionally biased region" description="Pro residues" evidence="1">
    <location>
        <begin position="167"/>
        <end position="179"/>
    </location>
</feature>
<evidence type="ECO:0000313" key="3">
    <source>
        <dbReference type="Proteomes" id="UP001501231"/>
    </source>
</evidence>
<reference evidence="3" key="1">
    <citation type="journal article" date="2019" name="Int. J. Syst. Evol. Microbiol.">
        <title>The Global Catalogue of Microorganisms (GCM) 10K type strain sequencing project: providing services to taxonomists for standard genome sequencing and annotation.</title>
        <authorList>
            <consortium name="The Broad Institute Genomics Platform"/>
            <consortium name="The Broad Institute Genome Sequencing Center for Infectious Disease"/>
            <person name="Wu L."/>
            <person name="Ma J."/>
        </authorList>
    </citation>
    <scope>NUCLEOTIDE SEQUENCE [LARGE SCALE GENOMIC DNA]</scope>
    <source>
        <strain evidence="3">JCM 3325</strain>
    </source>
</reference>
<organism evidence="2 3">
    <name type="scientific">Actinomadura vinacea</name>
    <dbReference type="NCBI Taxonomy" id="115336"/>
    <lineage>
        <taxon>Bacteria</taxon>
        <taxon>Bacillati</taxon>
        <taxon>Actinomycetota</taxon>
        <taxon>Actinomycetes</taxon>
        <taxon>Streptosporangiales</taxon>
        <taxon>Thermomonosporaceae</taxon>
        <taxon>Actinomadura</taxon>
    </lineage>
</organism>
<sequence>MPGRPASALAVAERTFQLLIAGPLALDGRKVGHGLPARAVGLGELREALLKPAATEALKDAVWAELVSRARTKDPAWVIGCVGVAMPGLKNVAARVLRSSPERLADDIGSELLTEFVAQLDGIDITRPHIAARLMLRARKGALRARGRESRHLPCASEEMPSRDDPPPACPGPSAPPSTWPATWSP</sequence>
<accession>A0ABP5VEI2</accession>
<dbReference type="EMBL" id="BAAARW010000001">
    <property type="protein sequence ID" value="GAA2399872.1"/>
    <property type="molecule type" value="Genomic_DNA"/>
</dbReference>
<name>A0ABP5VEI2_9ACTN</name>
<protein>
    <submittedName>
        <fullName evidence="2">Uncharacterized protein</fullName>
    </submittedName>
</protein>
<proteinExistence type="predicted"/>
<gene>
    <name evidence="2" type="ORF">GCM10010191_03800</name>
</gene>
<dbReference type="Proteomes" id="UP001501231">
    <property type="component" value="Unassembled WGS sequence"/>
</dbReference>
<evidence type="ECO:0000313" key="2">
    <source>
        <dbReference type="EMBL" id="GAA2399872.1"/>
    </source>
</evidence>